<gene>
    <name evidence="1" type="ORF">E1301_Tti022845</name>
</gene>
<dbReference type="OrthoDB" id="8948707at2759"/>
<organism evidence="1 2">
    <name type="scientific">Triplophysa tibetana</name>
    <dbReference type="NCBI Taxonomy" id="1572043"/>
    <lineage>
        <taxon>Eukaryota</taxon>
        <taxon>Metazoa</taxon>
        <taxon>Chordata</taxon>
        <taxon>Craniata</taxon>
        <taxon>Vertebrata</taxon>
        <taxon>Euteleostomi</taxon>
        <taxon>Actinopterygii</taxon>
        <taxon>Neopterygii</taxon>
        <taxon>Teleostei</taxon>
        <taxon>Ostariophysi</taxon>
        <taxon>Cypriniformes</taxon>
        <taxon>Nemacheilidae</taxon>
        <taxon>Triplophysa</taxon>
    </lineage>
</organism>
<dbReference type="PANTHER" id="PTHR31025:SF19">
    <property type="entry name" value="SI:CH73-42K18.1-RELATED"/>
    <property type="match status" value="1"/>
</dbReference>
<dbReference type="AlphaFoldDB" id="A0A5A9NWT3"/>
<dbReference type="Proteomes" id="UP000324632">
    <property type="component" value="Chromosome 12"/>
</dbReference>
<proteinExistence type="predicted"/>
<evidence type="ECO:0000313" key="2">
    <source>
        <dbReference type="Proteomes" id="UP000324632"/>
    </source>
</evidence>
<accession>A0A5A9NWT3</accession>
<keyword evidence="2" id="KW-1185">Reference proteome</keyword>
<evidence type="ECO:0008006" key="3">
    <source>
        <dbReference type="Google" id="ProtNLM"/>
    </source>
</evidence>
<protein>
    <recommendedName>
        <fullName evidence="3">Sterile alpha motif domain-containing protein 3</fullName>
    </recommendedName>
</protein>
<name>A0A5A9NWT3_9TELE</name>
<dbReference type="EMBL" id="SOYY01000012">
    <property type="protein sequence ID" value="KAA0713705.1"/>
    <property type="molecule type" value="Genomic_DNA"/>
</dbReference>
<sequence length="516" mass="58631">MAATPTFLLRVSVTTDVAIKVTLTKRPESVKELINILREKAKPRLDFEFTLHYEDPDFGGQLSCLLDIQKLPEKVTLKIIRSERDTSSCASSDTDILPLVPISQRQKSWPDIFSVPTFSYEVEHVLEKGNSAFATSAKTLKLTRSQKHNILENMAALMYDFKPYPSDNDVGMAAEALVTAHPCLKEPGSVSGWYGWKMSLKFKMGDYRGKLSRSGCLEVSVNAGKRSKNYPDKEHPHSNIKRARRAEVNFLPNLPKGESQASLEEMRLQIMDEVQKSQQNLRLIEKLMQKTFALRRLEIIQENPQVKDFLGKWPALRIESQLCAEFQRITNVNLRNQFYAVLDQHTPRLMALYRQKAARTGKISEALRDILKIYELQEVHDVNMKRTLALRALPVYLREEDPQFFKTWNVEESDEPGIIDTPVALVTAVTEDTADPVNFSPASICIVVEDDVTMSDIPNLADAFALLIGLMYALHLDYPKTLINTFTFIQKIIMGLDDGKALKPRLLSLKNDLLME</sequence>
<reference evidence="1 2" key="1">
    <citation type="journal article" date="2019" name="Mol. Ecol. Resour.">
        <title>Chromosome-level genome assembly of Triplophysa tibetana, a fish adapted to the harsh high-altitude environment of the Tibetan Plateau.</title>
        <authorList>
            <person name="Yang X."/>
            <person name="Liu H."/>
            <person name="Ma Z."/>
            <person name="Zou Y."/>
            <person name="Zou M."/>
            <person name="Mao Y."/>
            <person name="Li X."/>
            <person name="Wang H."/>
            <person name="Chen T."/>
            <person name="Wang W."/>
            <person name="Yang R."/>
        </authorList>
    </citation>
    <scope>NUCLEOTIDE SEQUENCE [LARGE SCALE GENOMIC DNA]</scope>
    <source>
        <strain evidence="1">TTIB1903HZAU</strain>
        <tissue evidence="1">Muscle</tissue>
    </source>
</reference>
<evidence type="ECO:0000313" key="1">
    <source>
        <dbReference type="EMBL" id="KAA0713705.1"/>
    </source>
</evidence>
<comment type="caution">
    <text evidence="1">The sequence shown here is derived from an EMBL/GenBank/DDBJ whole genome shotgun (WGS) entry which is preliminary data.</text>
</comment>
<dbReference type="PANTHER" id="PTHR31025">
    <property type="entry name" value="SI:CH211-196P9.1-RELATED"/>
    <property type="match status" value="1"/>
</dbReference>